<dbReference type="AlphaFoldDB" id="A0A0A2MHR2"/>
<keyword evidence="1" id="KW-0732">Signal</keyword>
<dbReference type="EMBL" id="JRLY01000029">
    <property type="protein sequence ID" value="KGO91008.1"/>
    <property type="molecule type" value="Genomic_DNA"/>
</dbReference>
<feature type="domain" description="Secretion system C-terminal sorting" evidence="2">
    <location>
        <begin position="1"/>
        <end position="70"/>
    </location>
</feature>
<feature type="non-terminal residue" evidence="3">
    <location>
        <position position="1"/>
    </location>
</feature>
<dbReference type="Pfam" id="PF18962">
    <property type="entry name" value="Por_Secre_tail"/>
    <property type="match status" value="1"/>
</dbReference>
<evidence type="ECO:0000313" key="3">
    <source>
        <dbReference type="EMBL" id="KGO91008.1"/>
    </source>
</evidence>
<keyword evidence="4" id="KW-1185">Reference proteome</keyword>
<dbReference type="NCBIfam" id="TIGR04183">
    <property type="entry name" value="Por_Secre_tail"/>
    <property type="match status" value="1"/>
</dbReference>
<dbReference type="InterPro" id="IPR026444">
    <property type="entry name" value="Secre_tail"/>
</dbReference>
<protein>
    <recommendedName>
        <fullName evidence="2">Secretion system C-terminal sorting domain-containing protein</fullName>
    </recommendedName>
</protein>
<accession>A0A0A2MHR2</accession>
<evidence type="ECO:0000259" key="2">
    <source>
        <dbReference type="Pfam" id="PF18962"/>
    </source>
</evidence>
<dbReference type="Proteomes" id="UP000030111">
    <property type="component" value="Unassembled WGS sequence"/>
</dbReference>
<gene>
    <name evidence="3" type="ORF">Q766_20165</name>
</gene>
<proteinExistence type="predicted"/>
<dbReference type="OrthoDB" id="3179827at2"/>
<organism evidence="3 4">
    <name type="scientific">Flavobacterium subsaxonicum WB 4.1-42 = DSM 21790</name>
    <dbReference type="NCBI Taxonomy" id="1121898"/>
    <lineage>
        <taxon>Bacteria</taxon>
        <taxon>Pseudomonadati</taxon>
        <taxon>Bacteroidota</taxon>
        <taxon>Flavobacteriia</taxon>
        <taxon>Flavobacteriales</taxon>
        <taxon>Flavobacteriaceae</taxon>
        <taxon>Flavobacterium</taxon>
    </lineage>
</organism>
<comment type="caution">
    <text evidence="3">The sequence shown here is derived from an EMBL/GenBank/DDBJ whole genome shotgun (WGS) entry which is preliminary data.</text>
</comment>
<evidence type="ECO:0000256" key="1">
    <source>
        <dbReference type="ARBA" id="ARBA00022729"/>
    </source>
</evidence>
<sequence length="71" mass="7664">YPNPASDIVYINSQNAAVVNGAVLFDISGRVVREYKVVTAEGISVSGLQKGIYLLQITVGKNIQTKKIVIE</sequence>
<reference evidence="3 4" key="1">
    <citation type="submission" date="2013-09" db="EMBL/GenBank/DDBJ databases">
        <authorList>
            <person name="Zeng Z."/>
            <person name="Chen C."/>
        </authorList>
    </citation>
    <scope>NUCLEOTIDE SEQUENCE [LARGE SCALE GENOMIC DNA]</scope>
    <source>
        <strain evidence="3 4">WB 4.1-42</strain>
    </source>
</reference>
<dbReference type="RefSeq" id="WP_035755069.1">
    <property type="nucleotide sequence ID" value="NZ_JRLY01000029.1"/>
</dbReference>
<name>A0A0A2MHR2_9FLAO</name>
<evidence type="ECO:0000313" key="4">
    <source>
        <dbReference type="Proteomes" id="UP000030111"/>
    </source>
</evidence>